<dbReference type="VEuPathDB" id="AmoebaDB:NAEGRDRAFT_71660"/>
<feature type="domain" description="Amine oxidase" evidence="4">
    <location>
        <begin position="12"/>
        <end position="497"/>
    </location>
</feature>
<dbReference type="OrthoDB" id="7777654at2759"/>
<name>D2VRP7_NAEGR</name>
<evidence type="ECO:0000259" key="4">
    <source>
        <dbReference type="Pfam" id="PF01593"/>
    </source>
</evidence>
<evidence type="ECO:0000256" key="3">
    <source>
        <dbReference type="ARBA" id="ARBA00023002"/>
    </source>
</evidence>
<dbReference type="InterPro" id="IPR002937">
    <property type="entry name" value="Amino_oxidase"/>
</dbReference>
<dbReference type="SUPFAM" id="SSF51905">
    <property type="entry name" value="FAD/NAD(P)-binding domain"/>
    <property type="match status" value="1"/>
</dbReference>
<dbReference type="PRINTS" id="PR00419">
    <property type="entry name" value="ADXRDTASE"/>
</dbReference>
<gene>
    <name evidence="5" type="ORF">NAEGRDRAFT_71660</name>
</gene>
<evidence type="ECO:0000256" key="1">
    <source>
        <dbReference type="ARBA" id="ARBA00004829"/>
    </source>
</evidence>
<proteinExistence type="predicted"/>
<dbReference type="PANTHER" id="PTHR43734:SF1">
    <property type="entry name" value="PHYTOENE DESATURASE"/>
    <property type="match status" value="1"/>
</dbReference>
<dbReference type="InterPro" id="IPR014105">
    <property type="entry name" value="Carotenoid/retinoid_OxRdtase"/>
</dbReference>
<evidence type="ECO:0000313" key="5">
    <source>
        <dbReference type="EMBL" id="EFC40428.1"/>
    </source>
</evidence>
<dbReference type="NCBIfam" id="TIGR02734">
    <property type="entry name" value="crtI_fam"/>
    <property type="match status" value="1"/>
</dbReference>
<evidence type="ECO:0000313" key="6">
    <source>
        <dbReference type="Proteomes" id="UP000006671"/>
    </source>
</evidence>
<dbReference type="GO" id="GO:0016491">
    <property type="term" value="F:oxidoreductase activity"/>
    <property type="evidence" value="ECO:0007669"/>
    <property type="project" value="UniProtKB-KW"/>
</dbReference>
<dbReference type="Proteomes" id="UP000006671">
    <property type="component" value="Unassembled WGS sequence"/>
</dbReference>
<dbReference type="InterPro" id="IPR036188">
    <property type="entry name" value="FAD/NAD-bd_sf"/>
</dbReference>
<organism evidence="6">
    <name type="scientific">Naegleria gruberi</name>
    <name type="common">Amoeba</name>
    <dbReference type="NCBI Taxonomy" id="5762"/>
    <lineage>
        <taxon>Eukaryota</taxon>
        <taxon>Discoba</taxon>
        <taxon>Heterolobosea</taxon>
        <taxon>Tetramitia</taxon>
        <taxon>Eutetramitia</taxon>
        <taxon>Vahlkampfiidae</taxon>
        <taxon>Naegleria</taxon>
    </lineage>
</organism>
<protein>
    <submittedName>
        <fullName evidence="5">Predicted protein</fullName>
    </submittedName>
</protein>
<reference evidence="5 6" key="1">
    <citation type="journal article" date="2010" name="Cell">
        <title>The genome of Naegleria gruberi illuminates early eukaryotic versatility.</title>
        <authorList>
            <person name="Fritz-Laylin L.K."/>
            <person name="Prochnik S.E."/>
            <person name="Ginger M.L."/>
            <person name="Dacks J.B."/>
            <person name="Carpenter M.L."/>
            <person name="Field M.C."/>
            <person name="Kuo A."/>
            <person name="Paredez A."/>
            <person name="Chapman J."/>
            <person name="Pham J."/>
            <person name="Shu S."/>
            <person name="Neupane R."/>
            <person name="Cipriano M."/>
            <person name="Mancuso J."/>
            <person name="Tu H."/>
            <person name="Salamov A."/>
            <person name="Lindquist E."/>
            <person name="Shapiro H."/>
            <person name="Lucas S."/>
            <person name="Grigoriev I.V."/>
            <person name="Cande W.Z."/>
            <person name="Fulton C."/>
            <person name="Rokhsar D.S."/>
            <person name="Dawson S.C."/>
        </authorList>
    </citation>
    <scope>NUCLEOTIDE SEQUENCE [LARGE SCALE GENOMIC DNA]</scope>
    <source>
        <strain evidence="5 6">NEG-M</strain>
    </source>
</reference>
<comment type="pathway">
    <text evidence="1">Carotenoid biosynthesis.</text>
</comment>
<dbReference type="RefSeq" id="XP_002673172.1">
    <property type="nucleotide sequence ID" value="XM_002673126.1"/>
</dbReference>
<dbReference type="EMBL" id="GG738892">
    <property type="protein sequence ID" value="EFC40428.1"/>
    <property type="molecule type" value="Genomic_DNA"/>
</dbReference>
<dbReference type="STRING" id="5762.D2VRP7"/>
<sequence>MPRIGIVGGGPGGLSTAMILASKGFDVTIFEKSKVIGGRTSSFNVGHSKFDLGPTFLMMKFVLDKVFQDAGKDSSNYMKFQQLNPMYRLQYNPDKHMDCYDLTQKSKMIGEMKRCFPQDVKGYEEWVDWETQRYEKLLPLLQKAYTSHSDVVSMDAIRAIPYMQFPKSLHEMLGGFYKDPLTKLSFSFQAKYLGMSPYTCPAFYGIIPYVEHAFGVYHVEGGLSEITRTMAIAATENGTKIKLNTPVTQLIVDQANRRVKGVKVMEEGQEENEYYFDEVVLNADFPYAVNNLIPNAENLMKQWKPSKLAKMKYSCSTFMLYLALDKEYPEIQHHTISFADDYAANLKAIQEGRLTEDLSIYVRNSCVNDKTVSPKGKSGIYVLAPIPNLIDSQGQIDWNDQNTVKRCREIVLNHLEKRVGMTDIRQHIEDELVITPKTWQNNNIYNGSVFSLSHNLLQMLSMRPRNKFNELEGLYLTGAHTSPGSGLPTIFESGRMVTELLCNKYGVQYQRSSLLHQK</sequence>
<dbReference type="KEGG" id="ngr:NAEGRDRAFT_71660"/>
<keyword evidence="3" id="KW-0560">Oxidoreductase</keyword>
<dbReference type="AlphaFoldDB" id="D2VRP7"/>
<evidence type="ECO:0000256" key="2">
    <source>
        <dbReference type="ARBA" id="ARBA00022746"/>
    </source>
</evidence>
<dbReference type="GeneID" id="8851072"/>
<dbReference type="GO" id="GO:0016117">
    <property type="term" value="P:carotenoid biosynthetic process"/>
    <property type="evidence" value="ECO:0007669"/>
    <property type="project" value="UniProtKB-KW"/>
</dbReference>
<dbReference type="Gene3D" id="3.50.50.60">
    <property type="entry name" value="FAD/NAD(P)-binding domain"/>
    <property type="match status" value="2"/>
</dbReference>
<dbReference type="Pfam" id="PF01593">
    <property type="entry name" value="Amino_oxidase"/>
    <property type="match status" value="1"/>
</dbReference>
<keyword evidence="2" id="KW-0125">Carotenoid biosynthesis</keyword>
<dbReference type="PANTHER" id="PTHR43734">
    <property type="entry name" value="PHYTOENE DESATURASE"/>
    <property type="match status" value="1"/>
</dbReference>
<keyword evidence="6" id="KW-1185">Reference proteome</keyword>
<dbReference type="InParanoid" id="D2VRP7"/>
<dbReference type="OMA" id="FTMRWVF"/>
<accession>D2VRP7</accession>
<dbReference type="eggNOG" id="KOG4254">
    <property type="taxonomic scope" value="Eukaryota"/>
</dbReference>